<evidence type="ECO:0000313" key="5">
    <source>
        <dbReference type="EMBL" id="GBN94888.1"/>
    </source>
</evidence>
<evidence type="ECO:0000313" key="4">
    <source>
        <dbReference type="EMBL" id="GBN94859.1"/>
    </source>
</evidence>
<sequence length="179" mass="20452">MGEVPDPPTQATCDEGFVLRTNTLPFRKDVLVAVSLRLASQIFRSVSSGLFSLGKTEKHELRLRDAHRLTRRPRQNKQYSPYNPKASGEPLVDALFLKMEKKIKKKNEGQRNFPRMLKRATTIYPTHDCQPTLLGVRHHKGSRGERTSPTRKRNPGHPAPKTAFIKLRNVVCIRLLCFI</sequence>
<dbReference type="EMBL" id="BGPR01025721">
    <property type="protein sequence ID" value="GBN94859.1"/>
    <property type="molecule type" value="Genomic_DNA"/>
</dbReference>
<gene>
    <name evidence="2" type="ORF">AVEN_122853_1</name>
    <name evidence="5" type="ORF">AVEN_169939_1</name>
    <name evidence="3" type="ORF">AVEN_200902_1</name>
    <name evidence="4" type="ORF">AVEN_205569_1</name>
</gene>
<keyword evidence="6" id="KW-1185">Reference proteome</keyword>
<dbReference type="EMBL" id="BGPR01024996">
    <property type="protein sequence ID" value="GBN93540.1"/>
    <property type="molecule type" value="Genomic_DNA"/>
</dbReference>
<reference evidence="5 6" key="1">
    <citation type="journal article" date="2019" name="Sci. Rep.">
        <title>Orb-weaving spider Araneus ventricosus genome elucidates the spidroin gene catalogue.</title>
        <authorList>
            <person name="Kono N."/>
            <person name="Nakamura H."/>
            <person name="Ohtoshi R."/>
            <person name="Moran D.A.P."/>
            <person name="Shinohara A."/>
            <person name="Yoshida Y."/>
            <person name="Fujiwara M."/>
            <person name="Mori M."/>
            <person name="Tomita M."/>
            <person name="Arakawa K."/>
        </authorList>
    </citation>
    <scope>NUCLEOTIDE SEQUENCE [LARGE SCALE GENOMIC DNA]</scope>
</reference>
<evidence type="ECO:0000313" key="2">
    <source>
        <dbReference type="EMBL" id="GBN93539.1"/>
    </source>
</evidence>
<dbReference type="Proteomes" id="UP000499080">
    <property type="component" value="Unassembled WGS sequence"/>
</dbReference>
<comment type="caution">
    <text evidence="5">The sequence shown here is derived from an EMBL/GenBank/DDBJ whole genome shotgun (WGS) entry which is preliminary data.</text>
</comment>
<dbReference type="EMBL" id="BGPR01024995">
    <property type="protein sequence ID" value="GBN93539.1"/>
    <property type="molecule type" value="Genomic_DNA"/>
</dbReference>
<dbReference type="AlphaFoldDB" id="A0A4Y2T2P7"/>
<accession>A0A4Y2T2P7</accession>
<evidence type="ECO:0000313" key="6">
    <source>
        <dbReference type="Proteomes" id="UP000499080"/>
    </source>
</evidence>
<evidence type="ECO:0000256" key="1">
    <source>
        <dbReference type="SAM" id="MobiDB-lite"/>
    </source>
</evidence>
<feature type="region of interest" description="Disordered" evidence="1">
    <location>
        <begin position="132"/>
        <end position="161"/>
    </location>
</feature>
<organism evidence="5 6">
    <name type="scientific">Araneus ventricosus</name>
    <name type="common">Orbweaver spider</name>
    <name type="synonym">Epeira ventricosa</name>
    <dbReference type="NCBI Taxonomy" id="182803"/>
    <lineage>
        <taxon>Eukaryota</taxon>
        <taxon>Metazoa</taxon>
        <taxon>Ecdysozoa</taxon>
        <taxon>Arthropoda</taxon>
        <taxon>Chelicerata</taxon>
        <taxon>Arachnida</taxon>
        <taxon>Araneae</taxon>
        <taxon>Araneomorphae</taxon>
        <taxon>Entelegynae</taxon>
        <taxon>Araneoidea</taxon>
        <taxon>Araneidae</taxon>
        <taxon>Araneus</taxon>
    </lineage>
</organism>
<evidence type="ECO:0000313" key="3">
    <source>
        <dbReference type="EMBL" id="GBN93540.1"/>
    </source>
</evidence>
<dbReference type="EMBL" id="BGPR01025733">
    <property type="protein sequence ID" value="GBN94888.1"/>
    <property type="molecule type" value="Genomic_DNA"/>
</dbReference>
<proteinExistence type="predicted"/>
<protein>
    <submittedName>
        <fullName evidence="5">Uncharacterized protein</fullName>
    </submittedName>
</protein>
<name>A0A4Y2T2P7_ARAVE</name>